<dbReference type="EMBL" id="JBDFQZ010000005">
    <property type="protein sequence ID" value="KAK9727205.1"/>
    <property type="molecule type" value="Genomic_DNA"/>
</dbReference>
<dbReference type="CDD" id="cd06899">
    <property type="entry name" value="lectin_legume_LecRK_Arcelin_ConA"/>
    <property type="match status" value="1"/>
</dbReference>
<organism evidence="4 5">
    <name type="scientific">Saponaria officinalis</name>
    <name type="common">Common soapwort</name>
    <name type="synonym">Lychnis saponaria</name>
    <dbReference type="NCBI Taxonomy" id="3572"/>
    <lineage>
        <taxon>Eukaryota</taxon>
        <taxon>Viridiplantae</taxon>
        <taxon>Streptophyta</taxon>
        <taxon>Embryophyta</taxon>
        <taxon>Tracheophyta</taxon>
        <taxon>Spermatophyta</taxon>
        <taxon>Magnoliopsida</taxon>
        <taxon>eudicotyledons</taxon>
        <taxon>Gunneridae</taxon>
        <taxon>Pentapetalae</taxon>
        <taxon>Caryophyllales</taxon>
        <taxon>Caryophyllaceae</taxon>
        <taxon>Caryophylleae</taxon>
        <taxon>Saponaria</taxon>
    </lineage>
</organism>
<evidence type="ECO:0000313" key="5">
    <source>
        <dbReference type="Proteomes" id="UP001443914"/>
    </source>
</evidence>
<dbReference type="PANTHER" id="PTHR32401:SF51">
    <property type="entry name" value="NON-SPECIFIC SERINE_THREONINE PROTEIN KINASE"/>
    <property type="match status" value="1"/>
</dbReference>
<dbReference type="Pfam" id="PF00139">
    <property type="entry name" value="Lectin_legB"/>
    <property type="match status" value="1"/>
</dbReference>
<dbReference type="Proteomes" id="UP001443914">
    <property type="component" value="Unassembled WGS sequence"/>
</dbReference>
<keyword evidence="5" id="KW-1185">Reference proteome</keyword>
<keyword evidence="2" id="KW-0430">Lectin</keyword>
<protein>
    <recommendedName>
        <fullName evidence="3">Legume lectin domain-containing protein</fullName>
    </recommendedName>
</protein>
<dbReference type="AlphaFoldDB" id="A0AAW1L161"/>
<evidence type="ECO:0000313" key="4">
    <source>
        <dbReference type="EMBL" id="KAK9727205.1"/>
    </source>
</evidence>
<comment type="similarity">
    <text evidence="1">Belongs to the leguminous lectin family.</text>
</comment>
<dbReference type="SUPFAM" id="SSF49899">
    <property type="entry name" value="Concanavalin A-like lectins/glucanases"/>
    <property type="match status" value="1"/>
</dbReference>
<gene>
    <name evidence="4" type="ORF">RND81_05G265400</name>
</gene>
<evidence type="ECO:0000256" key="2">
    <source>
        <dbReference type="ARBA" id="ARBA00022734"/>
    </source>
</evidence>
<proteinExistence type="inferred from homology"/>
<comment type="caution">
    <text evidence="4">The sequence shown here is derived from an EMBL/GenBank/DDBJ whole genome shotgun (WGS) entry which is preliminary data.</text>
</comment>
<dbReference type="GO" id="GO:0030246">
    <property type="term" value="F:carbohydrate binding"/>
    <property type="evidence" value="ECO:0007669"/>
    <property type="project" value="UniProtKB-KW"/>
</dbReference>
<dbReference type="InterPro" id="IPR001220">
    <property type="entry name" value="Legume_lectin_dom"/>
</dbReference>
<sequence length="210" mass="23346">MDFRLATAAQYFGLFNATTVGNFSNHIFAVEIDTLKNLEFQDIDSNHVGIDVNNPQSIASASASYFSEAEARNKSLDLKSAKPMQIWIDYDDIDMVVEVTLAPQSLPRPSKPLLSTRVNLSQVVRDKMFVGLVSSTSPSASSHYVLGWSFSQGRKAQARSLDLSKLPTLPRYGMEFTQLCVRLLGESDKVMKIRNGSSKWCIINVGQFNQ</sequence>
<dbReference type="PANTHER" id="PTHR32401">
    <property type="entry name" value="CONCANAVALIN A-LIKE LECTIN FAMILY PROTEIN"/>
    <property type="match status" value="1"/>
</dbReference>
<dbReference type="InterPro" id="IPR050258">
    <property type="entry name" value="Leguminous_Lectin"/>
</dbReference>
<name>A0AAW1L161_SAPOF</name>
<feature type="domain" description="Legume lectin" evidence="3">
    <location>
        <begin position="6"/>
        <end position="160"/>
    </location>
</feature>
<evidence type="ECO:0000259" key="3">
    <source>
        <dbReference type="Pfam" id="PF00139"/>
    </source>
</evidence>
<dbReference type="InterPro" id="IPR013320">
    <property type="entry name" value="ConA-like_dom_sf"/>
</dbReference>
<evidence type="ECO:0000256" key="1">
    <source>
        <dbReference type="ARBA" id="ARBA00007606"/>
    </source>
</evidence>
<dbReference type="Gene3D" id="2.60.120.200">
    <property type="match status" value="1"/>
</dbReference>
<accession>A0AAW1L161</accession>
<reference evidence="4" key="1">
    <citation type="submission" date="2024-03" db="EMBL/GenBank/DDBJ databases">
        <title>WGS assembly of Saponaria officinalis var. Norfolk2.</title>
        <authorList>
            <person name="Jenkins J."/>
            <person name="Shu S."/>
            <person name="Grimwood J."/>
            <person name="Barry K."/>
            <person name="Goodstein D."/>
            <person name="Schmutz J."/>
            <person name="Leebens-Mack J."/>
            <person name="Osbourn A."/>
        </authorList>
    </citation>
    <scope>NUCLEOTIDE SEQUENCE [LARGE SCALE GENOMIC DNA]</scope>
    <source>
        <strain evidence="4">JIC</strain>
    </source>
</reference>